<evidence type="ECO:0000313" key="5">
    <source>
        <dbReference type="Ensembl" id="ENSGGOP00000017117.2"/>
    </source>
</evidence>
<feature type="domain" description="RRM" evidence="4">
    <location>
        <begin position="8"/>
        <end position="80"/>
    </location>
</feature>
<dbReference type="GO" id="GO:0003723">
    <property type="term" value="F:RNA binding"/>
    <property type="evidence" value="ECO:0000318"/>
    <property type="project" value="GO_Central"/>
</dbReference>
<dbReference type="HOGENOM" id="CLU_012062_28_1_1"/>
<feature type="region of interest" description="Disordered" evidence="3">
    <location>
        <begin position="85"/>
        <end position="109"/>
    </location>
</feature>
<dbReference type="InParanoid" id="G3RMV2"/>
<dbReference type="InterPro" id="IPR035979">
    <property type="entry name" value="RBD_domain_sf"/>
</dbReference>
<dbReference type="STRING" id="9593.ENSGGOP00000017117"/>
<dbReference type="GO" id="GO:0006417">
    <property type="term" value="P:regulation of translation"/>
    <property type="evidence" value="ECO:0000318"/>
    <property type="project" value="GO_Central"/>
</dbReference>
<name>G3RMV2_GORGO</name>
<dbReference type="AlphaFoldDB" id="G3RMV2"/>
<dbReference type="FunFam" id="3.30.70.330:FF:001216">
    <property type="entry name" value="RNA binding motif protein 3"/>
    <property type="match status" value="1"/>
</dbReference>
<dbReference type="InterPro" id="IPR012677">
    <property type="entry name" value="Nucleotide-bd_a/b_plait_sf"/>
</dbReference>
<dbReference type="eggNOG" id="KOG0118">
    <property type="taxonomic scope" value="Eukaryota"/>
</dbReference>
<reference evidence="5 6" key="2">
    <citation type="journal article" date="2012" name="Nature">
        <title>Insights into hominid evolution from the gorilla genome sequence.</title>
        <authorList>
            <person name="Scally A."/>
            <person name="Dutheil J.Y."/>
            <person name="Hillier L.W."/>
            <person name="Jordan G.E."/>
            <person name="Goodhead I."/>
            <person name="Herrero J."/>
            <person name="Hobolth A."/>
            <person name="Lappalainen T."/>
            <person name="Mailund T."/>
            <person name="Marques-Bonet T."/>
            <person name="McCarthy S."/>
            <person name="Montgomery S.H."/>
            <person name="Schwalie P.C."/>
            <person name="Tang Y.A."/>
            <person name="Ward M.C."/>
            <person name="Xue Y."/>
            <person name="Yngvadottir B."/>
            <person name="Alkan C."/>
            <person name="Andersen L.N."/>
            <person name="Ayub Q."/>
            <person name="Ball E.V."/>
            <person name="Beal K."/>
            <person name="Bradley B.J."/>
            <person name="Chen Y."/>
            <person name="Clee C.M."/>
            <person name="Fitzgerald S."/>
            <person name="Graves T.A."/>
            <person name="Gu Y."/>
            <person name="Heath P."/>
            <person name="Heger A."/>
            <person name="Karakoc E."/>
            <person name="Kolb-Kokocinski A."/>
            <person name="Laird G.K."/>
            <person name="Lunter G."/>
            <person name="Meader S."/>
            <person name="Mort M."/>
            <person name="Mullikin J.C."/>
            <person name="Munch K."/>
            <person name="O'Connor T.D."/>
            <person name="Phillips A.D."/>
            <person name="Prado-Martinez J."/>
            <person name="Rogers A.S."/>
            <person name="Sajjadian S."/>
            <person name="Schmidt D."/>
            <person name="Shaw K."/>
            <person name="Simpson J.T."/>
            <person name="Stenson P.D."/>
            <person name="Turner D.J."/>
            <person name="Vigilant L."/>
            <person name="Vilella A.J."/>
            <person name="Whitener W."/>
            <person name="Zhu B."/>
            <person name="Cooper D.N."/>
            <person name="de Jong P."/>
            <person name="Dermitzakis E.T."/>
            <person name="Eichler E.E."/>
            <person name="Flicek P."/>
            <person name="Goldman N."/>
            <person name="Mundy N.I."/>
            <person name="Ning Z."/>
            <person name="Odom D.T."/>
            <person name="Ponting C.P."/>
            <person name="Quail M.A."/>
            <person name="Ryder O.A."/>
            <person name="Searle S.M."/>
            <person name="Warren W.C."/>
            <person name="Wilson R.K."/>
            <person name="Schierup M.H."/>
            <person name="Rogers J."/>
            <person name="Tyler-Smith C."/>
            <person name="Durbin R."/>
        </authorList>
    </citation>
    <scope>NUCLEOTIDE SEQUENCE [LARGE SCALE GENOMIC DNA]</scope>
</reference>
<organism evidence="5 6">
    <name type="scientific">Gorilla gorilla gorilla</name>
    <name type="common">Western lowland gorilla</name>
    <dbReference type="NCBI Taxonomy" id="9595"/>
    <lineage>
        <taxon>Eukaryota</taxon>
        <taxon>Metazoa</taxon>
        <taxon>Chordata</taxon>
        <taxon>Craniata</taxon>
        <taxon>Vertebrata</taxon>
        <taxon>Euteleostomi</taxon>
        <taxon>Mammalia</taxon>
        <taxon>Eutheria</taxon>
        <taxon>Euarchontoglires</taxon>
        <taxon>Primates</taxon>
        <taxon>Haplorrhini</taxon>
        <taxon>Catarrhini</taxon>
        <taxon>Hominidae</taxon>
        <taxon>Gorilla</taxon>
    </lineage>
</organism>
<dbReference type="InterPro" id="IPR000504">
    <property type="entry name" value="RRM_dom"/>
</dbReference>
<proteinExistence type="predicted"/>
<keyword evidence="6" id="KW-1185">Reference proteome</keyword>
<evidence type="ECO:0000259" key="4">
    <source>
        <dbReference type="PROSITE" id="PS50102"/>
    </source>
</evidence>
<dbReference type="EMBL" id="CABD030007265">
    <property type="status" value="NOT_ANNOTATED_CDS"/>
    <property type="molecule type" value="Genomic_DNA"/>
</dbReference>
<dbReference type="Ensembl" id="ENSGGOT00000024031.2">
    <property type="protein sequence ID" value="ENSGGOP00000017117.2"/>
    <property type="gene ID" value="ENSGGOG00000025080.2"/>
</dbReference>
<evidence type="ECO:0000256" key="1">
    <source>
        <dbReference type="ARBA" id="ARBA00022884"/>
    </source>
</evidence>
<sequence length="109" mass="11697">HSSEKGSIKLFVGGLNINTDEQVLEDDFSSFGPVSEVVIVKETQRSRGFGFITITNPDAMRAMNRESLDGHQIRVDHAGKGGAFGAHGCGRSYSRGGGNQDYGSGRYDS</sequence>
<dbReference type="InterPro" id="IPR050441">
    <property type="entry name" value="RBM"/>
</dbReference>
<dbReference type="SMART" id="SM00360">
    <property type="entry name" value="RRM"/>
    <property type="match status" value="1"/>
</dbReference>
<reference evidence="5" key="4">
    <citation type="submission" date="2025-09" db="UniProtKB">
        <authorList>
            <consortium name="Ensembl"/>
        </authorList>
    </citation>
    <scope>IDENTIFICATION</scope>
</reference>
<dbReference type="PANTHER" id="PTHR48034">
    <property type="entry name" value="TRANSFORMER-2 SEX-DETERMINING PROTEIN-RELATED"/>
    <property type="match status" value="1"/>
</dbReference>
<evidence type="ECO:0000256" key="3">
    <source>
        <dbReference type="SAM" id="MobiDB-lite"/>
    </source>
</evidence>
<dbReference type="SUPFAM" id="SSF54928">
    <property type="entry name" value="RNA-binding domain, RBD"/>
    <property type="match status" value="1"/>
</dbReference>
<dbReference type="GO" id="GO:0005681">
    <property type="term" value="C:spliceosomal complex"/>
    <property type="evidence" value="ECO:0000318"/>
    <property type="project" value="GO_Central"/>
</dbReference>
<reference evidence="6" key="1">
    <citation type="submission" date="2011-05" db="EMBL/GenBank/DDBJ databases">
        <title>Insights into the evolution of the great apes provided by the gorilla genome.</title>
        <authorList>
            <person name="Scally A."/>
        </authorList>
    </citation>
    <scope>NUCLEOTIDE SEQUENCE [LARGE SCALE GENOMIC DNA]</scope>
</reference>
<evidence type="ECO:0000313" key="6">
    <source>
        <dbReference type="Proteomes" id="UP000001519"/>
    </source>
</evidence>
<dbReference type="GO" id="GO:0043023">
    <property type="term" value="F:ribosomal large subunit binding"/>
    <property type="evidence" value="ECO:0000318"/>
    <property type="project" value="GO_Central"/>
</dbReference>
<evidence type="ECO:0000256" key="2">
    <source>
        <dbReference type="PROSITE-ProRule" id="PRU00176"/>
    </source>
</evidence>
<dbReference type="GO" id="GO:0048026">
    <property type="term" value="P:positive regulation of mRNA splicing, via spliceosome"/>
    <property type="evidence" value="ECO:0000318"/>
    <property type="project" value="GO_Central"/>
</dbReference>
<protein>
    <recommendedName>
        <fullName evidence="4">RRM domain-containing protein</fullName>
    </recommendedName>
</protein>
<reference evidence="5" key="3">
    <citation type="submission" date="2025-08" db="UniProtKB">
        <authorList>
            <consortium name="Ensembl"/>
        </authorList>
    </citation>
    <scope>IDENTIFICATION</scope>
</reference>
<dbReference type="Bgee" id="ENSGGOG00000025080">
    <property type="expression patterns" value="Expressed in testis and 1 other cell type or tissue"/>
</dbReference>
<dbReference type="PROSITE" id="PS50102">
    <property type="entry name" value="RRM"/>
    <property type="match status" value="1"/>
</dbReference>
<dbReference type="Gene3D" id="3.30.70.330">
    <property type="match status" value="1"/>
</dbReference>
<keyword evidence="1 2" id="KW-0694">RNA-binding</keyword>
<dbReference type="OMA" id="IRVTYAH"/>
<dbReference type="Proteomes" id="UP000001519">
    <property type="component" value="Chromosome 1"/>
</dbReference>
<accession>G3RMV2</accession>
<dbReference type="Pfam" id="PF00076">
    <property type="entry name" value="RRM_1"/>
    <property type="match status" value="1"/>
</dbReference>
<dbReference type="GeneTree" id="ENSGT00940000153524"/>